<feature type="transmembrane region" description="Helical" evidence="7">
    <location>
        <begin position="96"/>
        <end position="116"/>
    </location>
</feature>
<comment type="caution">
    <text evidence="10">The sequence shown here is derived from an EMBL/GenBank/DDBJ whole genome shotgun (WGS) entry which is preliminary data.</text>
</comment>
<sequence>MLTEILVKLFIKNKDRVEDQAVRTSYGILASILGIICNVILFGVKITVGMIINSISVMADAFNNLSDAASSVISYIGVKLASRPADKEHPFGHGRFEYIAALAVAFLILQVGLSLFQSSFSKILNPEDVKFNPILVGILCLSVLIKLWLMLFNRKLGNRINSSVMKATAADSLGDVMVTSATIASAVLAGTVGWQIDGYMGVVVSVFVMIAGFRIAKETLEPLLGQAIDREIYKKISDLVESYEGIVGTHDLIIHSYGPTHRMATIHAEVPNDIDFEKAHETIDRIERDVLKKLDIFLVIHMDPIEVNNTMVITKREMVTLIVESLEPKASIHDFRIVNGERQINLIFDLVVPYSYTKEQEHQLLQTIVEEVRKRDPKHQCIITMENSFIAEE</sequence>
<evidence type="ECO:0000256" key="4">
    <source>
        <dbReference type="ARBA" id="ARBA00022692"/>
    </source>
</evidence>
<evidence type="ECO:0000256" key="6">
    <source>
        <dbReference type="ARBA" id="ARBA00023136"/>
    </source>
</evidence>
<dbReference type="Proteomes" id="UP000623269">
    <property type="component" value="Unassembled WGS sequence"/>
</dbReference>
<dbReference type="PANTHER" id="PTHR43840:SF50">
    <property type="entry name" value="MANGANESE EFFLUX SYSTEM PROTEIN MNES"/>
    <property type="match status" value="1"/>
</dbReference>
<proteinExistence type="inferred from homology"/>
<reference evidence="10" key="1">
    <citation type="submission" date="2020-12" db="EMBL/GenBank/DDBJ databases">
        <title>M. sibirica DSM 26468T genome.</title>
        <authorList>
            <person name="Thieme N."/>
            <person name="Rettenmaier R."/>
            <person name="Zverlov V."/>
            <person name="Liebl W."/>
        </authorList>
    </citation>
    <scope>NUCLEOTIDE SEQUENCE</scope>
    <source>
        <strain evidence="10">DSM 26468</strain>
    </source>
</reference>
<comment type="subcellular location">
    <subcellularLocation>
        <location evidence="1">Membrane</location>
        <topology evidence="1">Multi-pass membrane protein</topology>
    </subcellularLocation>
</comment>
<evidence type="ECO:0000256" key="3">
    <source>
        <dbReference type="ARBA" id="ARBA00022448"/>
    </source>
</evidence>
<dbReference type="InterPro" id="IPR027469">
    <property type="entry name" value="Cation_efflux_TMD_sf"/>
</dbReference>
<dbReference type="InterPro" id="IPR027470">
    <property type="entry name" value="Cation_efflux_CTD"/>
</dbReference>
<feature type="transmembrane region" description="Helical" evidence="7">
    <location>
        <begin position="131"/>
        <end position="152"/>
    </location>
</feature>
<dbReference type="Pfam" id="PF16916">
    <property type="entry name" value="ZT_dimer"/>
    <property type="match status" value="1"/>
</dbReference>
<dbReference type="Gene3D" id="1.20.1510.10">
    <property type="entry name" value="Cation efflux protein transmembrane domain"/>
    <property type="match status" value="1"/>
</dbReference>
<dbReference type="InterPro" id="IPR050291">
    <property type="entry name" value="CDF_Transporter"/>
</dbReference>
<feature type="transmembrane region" description="Helical" evidence="7">
    <location>
        <begin position="26"/>
        <end position="48"/>
    </location>
</feature>
<dbReference type="Pfam" id="PF01545">
    <property type="entry name" value="Cation_efflux"/>
    <property type="match status" value="1"/>
</dbReference>
<dbReference type="GO" id="GO:0016020">
    <property type="term" value="C:membrane"/>
    <property type="evidence" value="ECO:0007669"/>
    <property type="project" value="UniProtKB-SubCell"/>
</dbReference>
<dbReference type="InterPro" id="IPR036837">
    <property type="entry name" value="Cation_efflux_CTD_sf"/>
</dbReference>
<dbReference type="SUPFAM" id="SSF160240">
    <property type="entry name" value="Cation efflux protein cytoplasmic domain-like"/>
    <property type="match status" value="2"/>
</dbReference>
<evidence type="ECO:0000259" key="8">
    <source>
        <dbReference type="Pfam" id="PF01545"/>
    </source>
</evidence>
<keyword evidence="3" id="KW-0813">Transport</keyword>
<keyword evidence="5 7" id="KW-1133">Transmembrane helix</keyword>
<protein>
    <submittedName>
        <fullName evidence="10">Cation transporter</fullName>
    </submittedName>
</protein>
<evidence type="ECO:0000256" key="1">
    <source>
        <dbReference type="ARBA" id="ARBA00004141"/>
    </source>
</evidence>
<dbReference type="EMBL" id="JAEAGR010000004">
    <property type="protein sequence ID" value="MBH1940437.1"/>
    <property type="molecule type" value="Genomic_DNA"/>
</dbReference>
<feature type="transmembrane region" description="Helical" evidence="7">
    <location>
        <begin position="198"/>
        <end position="216"/>
    </location>
</feature>
<evidence type="ECO:0000259" key="9">
    <source>
        <dbReference type="Pfam" id="PF16916"/>
    </source>
</evidence>
<feature type="domain" description="Cation efflux protein cytoplasmic" evidence="9">
    <location>
        <begin position="229"/>
        <end position="304"/>
    </location>
</feature>
<dbReference type="NCBIfam" id="TIGR01297">
    <property type="entry name" value="CDF"/>
    <property type="match status" value="1"/>
</dbReference>
<dbReference type="SUPFAM" id="SSF161111">
    <property type="entry name" value="Cation efflux protein transmembrane domain-like"/>
    <property type="match status" value="1"/>
</dbReference>
<evidence type="ECO:0000256" key="2">
    <source>
        <dbReference type="ARBA" id="ARBA00008114"/>
    </source>
</evidence>
<accession>A0A8J7KWH8</accession>
<feature type="transmembrane region" description="Helical" evidence="7">
    <location>
        <begin position="173"/>
        <end position="192"/>
    </location>
</feature>
<keyword evidence="11" id="KW-1185">Reference proteome</keyword>
<dbReference type="InterPro" id="IPR002524">
    <property type="entry name" value="Cation_efflux"/>
</dbReference>
<feature type="domain" description="Cation efflux protein transmembrane" evidence="8">
    <location>
        <begin position="32"/>
        <end position="224"/>
    </location>
</feature>
<dbReference type="AlphaFoldDB" id="A0A8J7KWH8"/>
<name>A0A8J7KWH8_9FIRM</name>
<dbReference type="InterPro" id="IPR058533">
    <property type="entry name" value="Cation_efflux_TM"/>
</dbReference>
<evidence type="ECO:0000256" key="5">
    <source>
        <dbReference type="ARBA" id="ARBA00022989"/>
    </source>
</evidence>
<evidence type="ECO:0000313" key="10">
    <source>
        <dbReference type="EMBL" id="MBH1940437.1"/>
    </source>
</evidence>
<dbReference type="PANTHER" id="PTHR43840">
    <property type="entry name" value="MITOCHONDRIAL METAL TRANSPORTER 1-RELATED"/>
    <property type="match status" value="1"/>
</dbReference>
<keyword evidence="4 7" id="KW-0812">Transmembrane</keyword>
<dbReference type="FunFam" id="1.20.1510.10:FF:000006">
    <property type="entry name" value="Divalent cation efflux transporter"/>
    <property type="match status" value="1"/>
</dbReference>
<gene>
    <name evidence="10" type="ORF">I5677_05940</name>
</gene>
<comment type="similarity">
    <text evidence="2">Belongs to the cation diffusion facilitator (CDF) transporter (TC 2.A.4) family.</text>
</comment>
<keyword evidence="6 7" id="KW-0472">Membrane</keyword>
<dbReference type="Gene3D" id="3.30.70.1350">
    <property type="entry name" value="Cation efflux protein, cytoplasmic domain"/>
    <property type="match status" value="1"/>
</dbReference>
<evidence type="ECO:0000313" key="11">
    <source>
        <dbReference type="Proteomes" id="UP000623269"/>
    </source>
</evidence>
<dbReference type="RefSeq" id="WP_197660659.1">
    <property type="nucleotide sequence ID" value="NZ_JAEAGR010000004.1"/>
</dbReference>
<dbReference type="GO" id="GO:0008324">
    <property type="term" value="F:monoatomic cation transmembrane transporter activity"/>
    <property type="evidence" value="ECO:0007669"/>
    <property type="project" value="InterPro"/>
</dbReference>
<organism evidence="10 11">
    <name type="scientific">Mobilitalea sibirica</name>
    <dbReference type="NCBI Taxonomy" id="1462919"/>
    <lineage>
        <taxon>Bacteria</taxon>
        <taxon>Bacillati</taxon>
        <taxon>Bacillota</taxon>
        <taxon>Clostridia</taxon>
        <taxon>Lachnospirales</taxon>
        <taxon>Lachnospiraceae</taxon>
        <taxon>Mobilitalea</taxon>
    </lineage>
</organism>
<evidence type="ECO:0000256" key="7">
    <source>
        <dbReference type="SAM" id="Phobius"/>
    </source>
</evidence>